<dbReference type="EMBL" id="JAWDJW010000697">
    <property type="protein sequence ID" value="KAK3080173.1"/>
    <property type="molecule type" value="Genomic_DNA"/>
</dbReference>
<evidence type="ECO:0000313" key="2">
    <source>
        <dbReference type="Proteomes" id="UP001186974"/>
    </source>
</evidence>
<evidence type="ECO:0000313" key="1">
    <source>
        <dbReference type="EMBL" id="KAK3080173.1"/>
    </source>
</evidence>
<dbReference type="Proteomes" id="UP001186974">
    <property type="component" value="Unassembled WGS sequence"/>
</dbReference>
<name>A0ACC3DTW6_9PEZI</name>
<accession>A0ACC3DTW6</accession>
<keyword evidence="2" id="KW-1185">Reference proteome</keyword>
<proteinExistence type="predicted"/>
<organism evidence="1 2">
    <name type="scientific">Coniosporium uncinatum</name>
    <dbReference type="NCBI Taxonomy" id="93489"/>
    <lineage>
        <taxon>Eukaryota</taxon>
        <taxon>Fungi</taxon>
        <taxon>Dikarya</taxon>
        <taxon>Ascomycota</taxon>
        <taxon>Pezizomycotina</taxon>
        <taxon>Dothideomycetes</taxon>
        <taxon>Dothideomycetes incertae sedis</taxon>
        <taxon>Coniosporium</taxon>
    </lineage>
</organism>
<sequence length="281" mass="29294">MASVGDSTGSLESDFVPPAHATCADIKRRRVSATGIPNQEDTETPNKEPIESTCPEFWHHSGIPSTSVAASSLGSDSPINGTTAPVLEVTLSASSVELTDGPPAYTPYSYTRMPPTGLPITPSALLTSGAPPSSTINEAPTSAAVQTVMLTQTSPTRLETKAYMVKTTIHLIDGATTVVTMRRNASVAAWPYGTVTSQKGLPSESTLGNQEVARATTDLASKTAQVNQGVGRAQDGGTNLACTLNISSDGYECSGAEAAIARAYMLGVRVMLAWFALLCWL</sequence>
<gene>
    <name evidence="1" type="ORF">LTS18_002914</name>
</gene>
<protein>
    <submittedName>
        <fullName evidence="1">Uncharacterized protein</fullName>
    </submittedName>
</protein>
<reference evidence="1" key="1">
    <citation type="submission" date="2024-09" db="EMBL/GenBank/DDBJ databases">
        <title>Black Yeasts Isolated from many extreme environments.</title>
        <authorList>
            <person name="Coleine C."/>
            <person name="Stajich J.E."/>
            <person name="Selbmann L."/>
        </authorList>
    </citation>
    <scope>NUCLEOTIDE SEQUENCE</scope>
    <source>
        <strain evidence="1">CCFEE 5737</strain>
    </source>
</reference>
<comment type="caution">
    <text evidence="1">The sequence shown here is derived from an EMBL/GenBank/DDBJ whole genome shotgun (WGS) entry which is preliminary data.</text>
</comment>